<dbReference type="Proteomes" id="UP001479290">
    <property type="component" value="Unassembled WGS sequence"/>
</dbReference>
<evidence type="ECO:0000313" key="3">
    <source>
        <dbReference type="Proteomes" id="UP001479290"/>
    </source>
</evidence>
<evidence type="ECO:0000313" key="2">
    <source>
        <dbReference type="EMBL" id="KAK9972441.1"/>
    </source>
</evidence>
<accession>A0AAW2AFM3</accession>
<name>A0AAW2AFM3_CULAL</name>
<reference evidence="2 3" key="1">
    <citation type="submission" date="2024-05" db="EMBL/GenBank/DDBJ databases">
        <title>A high-quality chromosomal-level genome assembly of Topmouth culter (Culter alburnus).</title>
        <authorList>
            <person name="Zhao H."/>
        </authorList>
    </citation>
    <scope>NUCLEOTIDE SEQUENCE [LARGE SCALE GENOMIC DNA]</scope>
    <source>
        <strain evidence="2">CATC2023</strain>
        <tissue evidence="2">Muscle</tissue>
    </source>
</reference>
<proteinExistence type="predicted"/>
<evidence type="ECO:0000256" key="1">
    <source>
        <dbReference type="SAM" id="MobiDB-lite"/>
    </source>
</evidence>
<sequence length="80" mass="8375">MMISALSLAQSPKSEERVLDPEACLLISPNLDKDILLVASGSEELGGDPDASSTPRTSTAQSLTVSSPVETCHSFQTSIL</sequence>
<feature type="region of interest" description="Disordered" evidence="1">
    <location>
        <begin position="40"/>
        <end position="66"/>
    </location>
</feature>
<feature type="non-terminal residue" evidence="2">
    <location>
        <position position="80"/>
    </location>
</feature>
<protein>
    <submittedName>
        <fullName evidence="2">Uncharacterized protein</fullName>
    </submittedName>
</protein>
<feature type="compositionally biased region" description="Polar residues" evidence="1">
    <location>
        <begin position="51"/>
        <end position="66"/>
    </location>
</feature>
<gene>
    <name evidence="2" type="ORF">ABG768_025748</name>
</gene>
<comment type="caution">
    <text evidence="2">The sequence shown here is derived from an EMBL/GenBank/DDBJ whole genome shotgun (WGS) entry which is preliminary data.</text>
</comment>
<organism evidence="2 3">
    <name type="scientific">Culter alburnus</name>
    <name type="common">Topmouth culter</name>
    <dbReference type="NCBI Taxonomy" id="194366"/>
    <lineage>
        <taxon>Eukaryota</taxon>
        <taxon>Metazoa</taxon>
        <taxon>Chordata</taxon>
        <taxon>Craniata</taxon>
        <taxon>Vertebrata</taxon>
        <taxon>Euteleostomi</taxon>
        <taxon>Actinopterygii</taxon>
        <taxon>Neopterygii</taxon>
        <taxon>Teleostei</taxon>
        <taxon>Ostariophysi</taxon>
        <taxon>Cypriniformes</taxon>
        <taxon>Xenocyprididae</taxon>
        <taxon>Xenocypridinae</taxon>
        <taxon>Culter</taxon>
    </lineage>
</organism>
<dbReference type="AlphaFoldDB" id="A0AAW2AFM3"/>
<keyword evidence="3" id="KW-1185">Reference proteome</keyword>
<dbReference type="EMBL" id="JAWDJR010000007">
    <property type="protein sequence ID" value="KAK9972441.1"/>
    <property type="molecule type" value="Genomic_DNA"/>
</dbReference>